<dbReference type="EMBL" id="MG189906">
    <property type="protein sequence ID" value="ATS92408.1"/>
    <property type="molecule type" value="Genomic_DNA"/>
</dbReference>
<evidence type="ECO:0000256" key="1">
    <source>
        <dbReference type="SAM" id="MobiDB-lite"/>
    </source>
</evidence>
<dbReference type="Proteomes" id="UP000241675">
    <property type="component" value="Segment"/>
</dbReference>
<organism evidence="2 3">
    <name type="scientific">Stenotrophomonas phage vB_SmaS_DLP_5</name>
    <dbReference type="NCBI Taxonomy" id="2044561"/>
    <lineage>
        <taxon>Viruses</taxon>
        <taxon>Duplodnaviria</taxon>
        <taxon>Heunggongvirae</taxon>
        <taxon>Uroviricota</taxon>
        <taxon>Caudoviricetes</taxon>
        <taxon>Delepquintavirus</taxon>
        <taxon>Delepquintavirus DLP5</taxon>
    </lineage>
</organism>
<protein>
    <submittedName>
        <fullName evidence="2">Uncharacterized protein</fullName>
    </submittedName>
</protein>
<name>A0A2D2W2Q8_9CAUD</name>
<feature type="compositionally biased region" description="Polar residues" evidence="1">
    <location>
        <begin position="32"/>
        <end position="48"/>
    </location>
</feature>
<sequence length="56" mass="6039">MATRRAPVKTPTNVKAPTETVNQKVKPGLLKASSNTNQRSSTPSIRANTTRTTTTK</sequence>
<keyword evidence="3" id="KW-1185">Reference proteome</keyword>
<proteinExistence type="predicted"/>
<reference evidence="2 3" key="2">
    <citation type="submission" date="2017-11" db="EMBL/GenBank/DDBJ databases">
        <title>Lysogenic conversion of Stenotrophomonas maltophilia by temperate phage DLP4.</title>
        <authorList>
            <person name="Dennis J."/>
            <person name="Stothard P."/>
        </authorList>
    </citation>
    <scope>NUCLEOTIDE SEQUENCE [LARGE SCALE GENOMIC DNA]</scope>
</reference>
<evidence type="ECO:0000313" key="3">
    <source>
        <dbReference type="Proteomes" id="UP000241675"/>
    </source>
</evidence>
<evidence type="ECO:0000313" key="2">
    <source>
        <dbReference type="EMBL" id="ATS92408.1"/>
    </source>
</evidence>
<feature type="region of interest" description="Disordered" evidence="1">
    <location>
        <begin position="1"/>
        <end position="56"/>
    </location>
</feature>
<gene>
    <name evidence="2" type="ORF">DLP05_034</name>
</gene>
<feature type="compositionally biased region" description="Polar residues" evidence="1">
    <location>
        <begin position="10"/>
        <end position="23"/>
    </location>
</feature>
<accession>A0A2D2W2Q8</accession>
<reference evidence="3" key="1">
    <citation type="submission" date="2017-10" db="EMBL/GenBank/DDBJ databases">
        <authorList>
            <person name="Peters D.L."/>
        </authorList>
    </citation>
    <scope>NUCLEOTIDE SEQUENCE [LARGE SCALE GENOMIC DNA]</scope>
</reference>